<keyword evidence="1" id="KW-0874">Quinone</keyword>
<dbReference type="STRING" id="158898.SAMN04488548_1343461"/>
<gene>
    <name evidence="3" type="ORF">SAMN04488548_1343461</name>
</gene>
<reference evidence="3 4" key="1">
    <citation type="submission" date="2016-10" db="EMBL/GenBank/DDBJ databases">
        <authorList>
            <person name="de Groot N.N."/>
        </authorList>
    </citation>
    <scope>NUCLEOTIDE SEQUENCE [LARGE SCALE GENOMIC DNA]</scope>
    <source>
        <strain evidence="3 4">DSM 44215</strain>
    </source>
</reference>
<protein>
    <recommendedName>
        <fullName evidence="1">NADH-quinone oxidoreductase subunit J</fullName>
        <ecNumber evidence="1">7.1.1.-</ecNumber>
    </recommendedName>
</protein>
<feature type="transmembrane region" description="Helical" evidence="1">
    <location>
        <begin position="23"/>
        <end position="42"/>
    </location>
</feature>
<dbReference type="GO" id="GO:0008137">
    <property type="term" value="F:NADH dehydrogenase (ubiquinone) activity"/>
    <property type="evidence" value="ECO:0007669"/>
    <property type="project" value="UniProtKB-UniRule"/>
</dbReference>
<comment type="catalytic activity">
    <reaction evidence="1">
        <text>a quinone + NADH + 5 H(+)(in) = a quinol + NAD(+) + 4 H(+)(out)</text>
        <dbReference type="Rhea" id="RHEA:57888"/>
        <dbReference type="ChEBI" id="CHEBI:15378"/>
        <dbReference type="ChEBI" id="CHEBI:24646"/>
        <dbReference type="ChEBI" id="CHEBI:57540"/>
        <dbReference type="ChEBI" id="CHEBI:57945"/>
        <dbReference type="ChEBI" id="CHEBI:132124"/>
    </reaction>
</comment>
<organism evidence="3 4">
    <name type="scientific">Gordonia westfalica</name>
    <dbReference type="NCBI Taxonomy" id="158898"/>
    <lineage>
        <taxon>Bacteria</taxon>
        <taxon>Bacillati</taxon>
        <taxon>Actinomycetota</taxon>
        <taxon>Actinomycetes</taxon>
        <taxon>Mycobacteriales</taxon>
        <taxon>Gordoniaceae</taxon>
        <taxon>Gordonia</taxon>
    </lineage>
</organism>
<dbReference type="AlphaFoldDB" id="A0A1H2KP64"/>
<dbReference type="EMBL" id="FNLM01000034">
    <property type="protein sequence ID" value="SDU70106.1"/>
    <property type="molecule type" value="Genomic_DNA"/>
</dbReference>
<dbReference type="Gene3D" id="1.20.120.1200">
    <property type="entry name" value="NADH-ubiquinone/plastoquinone oxidoreductase chain 6, subunit NuoJ"/>
    <property type="match status" value="1"/>
</dbReference>
<feature type="transmembrane region" description="Helical" evidence="1">
    <location>
        <begin position="76"/>
        <end position="94"/>
    </location>
</feature>
<evidence type="ECO:0000256" key="2">
    <source>
        <dbReference type="SAM" id="MobiDB-lite"/>
    </source>
</evidence>
<dbReference type="PANTHER" id="PTHR33269">
    <property type="entry name" value="NADH-UBIQUINONE OXIDOREDUCTASE CHAIN 6"/>
    <property type="match status" value="1"/>
</dbReference>
<feature type="region of interest" description="Disordered" evidence="2">
    <location>
        <begin position="254"/>
        <end position="277"/>
    </location>
</feature>
<dbReference type="Proteomes" id="UP000183180">
    <property type="component" value="Unassembled WGS sequence"/>
</dbReference>
<dbReference type="GO" id="GO:0005886">
    <property type="term" value="C:plasma membrane"/>
    <property type="evidence" value="ECO:0007669"/>
    <property type="project" value="UniProtKB-SubCell"/>
</dbReference>
<feature type="transmembrane region" description="Helical" evidence="1">
    <location>
        <begin position="49"/>
        <end position="70"/>
    </location>
</feature>
<evidence type="ECO:0000313" key="4">
    <source>
        <dbReference type="Proteomes" id="UP000183180"/>
    </source>
</evidence>
<keyword evidence="1" id="KW-0812">Transmembrane</keyword>
<comment type="subcellular location">
    <subcellularLocation>
        <location evidence="1">Cell membrane</location>
        <topology evidence="1">Multi-pass membrane protein</topology>
    </subcellularLocation>
</comment>
<keyword evidence="1" id="KW-1003">Cell membrane</keyword>
<keyword evidence="1" id="KW-0520">NAD</keyword>
<accession>A0A1H2KP64</accession>
<dbReference type="Pfam" id="PF00499">
    <property type="entry name" value="Oxidored_q3"/>
    <property type="match status" value="1"/>
</dbReference>
<feature type="transmembrane region" description="Helical" evidence="1">
    <location>
        <begin position="161"/>
        <end position="186"/>
    </location>
</feature>
<evidence type="ECO:0000313" key="3">
    <source>
        <dbReference type="EMBL" id="SDU70106.1"/>
    </source>
</evidence>
<comment type="function">
    <text evidence="1">NDH-1 shuttles electrons from NADH, via FMN and iron-sulfur (Fe-S) centers, to quinones in the respiratory chain. Couples the redox reaction to proton translocation (for every two electrons transferred, four hydrogen ions are translocated across the cytoplasmic membrane), and thus conserves the redox energy in a proton gradient.</text>
</comment>
<comment type="similarity">
    <text evidence="1">Belongs to the complex I subunit 6 family.</text>
</comment>
<dbReference type="InterPro" id="IPR042106">
    <property type="entry name" value="Nuo/plastoQ_OxRdtase_6_NuoJ"/>
</dbReference>
<dbReference type="EC" id="7.1.1.-" evidence="1"/>
<evidence type="ECO:0000256" key="1">
    <source>
        <dbReference type="RuleBase" id="RU004429"/>
    </source>
</evidence>
<dbReference type="NCBIfam" id="NF005165">
    <property type="entry name" value="PRK06638.1-5"/>
    <property type="match status" value="1"/>
</dbReference>
<keyword evidence="1" id="KW-1133">Transmembrane helix</keyword>
<dbReference type="GO" id="GO:0048038">
    <property type="term" value="F:quinone binding"/>
    <property type="evidence" value="ECO:0007669"/>
    <property type="project" value="UniProtKB-UniRule"/>
</dbReference>
<dbReference type="InterPro" id="IPR001457">
    <property type="entry name" value="NADH_UbQ/plastoQ_OxRdtase_su6"/>
</dbReference>
<proteinExistence type="inferred from homology"/>
<dbReference type="PANTHER" id="PTHR33269:SF19">
    <property type="entry name" value="NADH-QUINONE OXIDOREDUCTASE SUBUNIT J"/>
    <property type="match status" value="1"/>
</dbReference>
<name>A0A1H2KP64_9ACTN</name>
<feature type="transmembrane region" description="Helical" evidence="1">
    <location>
        <begin position="115"/>
        <end position="141"/>
    </location>
</feature>
<keyword evidence="1" id="KW-0472">Membrane</keyword>
<sequence length="277" mass="28677">MTPGPMAALLAEEAVRTSTGEAVQFWVLGVVAVVGALGVVFATKAVYSAIFLATTMIVLAVFYVAQGALFLGVVQVVVYTGAVMMLFLFVLMLIGVDSSDSLKETLRGQRVSATIIGLGFGVLLIAGIGNATIAVTTGATAPGALATDSNYGIEAIAELIFVRYLWAFELTGALLIAATLGAMVLAHRERFGPRLTQKELSQARFRTGVNITPLPSPGVYARHNAVDVPARLPDGSPSDLSVNAILAARTLRLKNSESQENSGGQKGSGDATPGGPA</sequence>